<dbReference type="EMBL" id="CP002831">
    <property type="protein sequence ID" value="AFC26653.1"/>
    <property type="molecule type" value="Genomic_DNA"/>
</dbReference>
<evidence type="ECO:0000313" key="2">
    <source>
        <dbReference type="Proteomes" id="UP000007519"/>
    </source>
</evidence>
<sequence>MIRLAENTNKFLNRFLFEEVLGLPLPAVGSLHFAARCSLGPAALRALVCRPAGRPCFGSSACGGFAACPPQKYSPSPLFLLDFLSFAPLGQNWRK</sequence>
<dbReference type="AlphaFoldDB" id="H6L762"/>
<organism evidence="1 2">
    <name type="scientific">Saprospira grandis (strain Lewin)</name>
    <dbReference type="NCBI Taxonomy" id="984262"/>
    <lineage>
        <taxon>Bacteria</taxon>
        <taxon>Pseudomonadati</taxon>
        <taxon>Bacteroidota</taxon>
        <taxon>Saprospiria</taxon>
        <taxon>Saprospirales</taxon>
        <taxon>Saprospiraceae</taxon>
        <taxon>Saprospira</taxon>
    </lineage>
</organism>
<keyword evidence="2" id="KW-1185">Reference proteome</keyword>
<dbReference type="Proteomes" id="UP000007519">
    <property type="component" value="Chromosome"/>
</dbReference>
<reference evidence="1 2" key="1">
    <citation type="journal article" date="2012" name="Stand. Genomic Sci.">
        <title>Complete genome sequencing and analysis of Saprospira grandis str. Lewin, a predatory marine bacterium.</title>
        <authorList>
            <person name="Saw J.H."/>
            <person name="Yuryev A."/>
            <person name="Kanbe M."/>
            <person name="Hou S."/>
            <person name="Young A.G."/>
            <person name="Aizawa S."/>
            <person name="Alam M."/>
        </authorList>
    </citation>
    <scope>NUCLEOTIDE SEQUENCE [LARGE SCALE GENOMIC DNA]</scope>
    <source>
        <strain evidence="1 2">Lewin</strain>
    </source>
</reference>
<evidence type="ECO:0000313" key="1">
    <source>
        <dbReference type="EMBL" id="AFC26653.1"/>
    </source>
</evidence>
<proteinExistence type="predicted"/>
<gene>
    <name evidence="1" type="ordered locus">SGRA_3938</name>
</gene>
<name>H6L762_SAPGL</name>
<dbReference type="KEGG" id="sgn:SGRA_3938"/>
<accession>H6L762</accession>
<dbReference type="HOGENOM" id="CLU_2371156_0_0_10"/>
<protein>
    <submittedName>
        <fullName evidence="1">Uncharacterized protein</fullName>
    </submittedName>
</protein>
<dbReference type="STRING" id="984262.SGRA_3938"/>